<dbReference type="RefSeq" id="WP_068908421.1">
    <property type="nucleotide sequence ID" value="NZ_LXEW01000025.1"/>
</dbReference>
<feature type="domain" description="Carbohydrate kinase FGGY C-terminal" evidence="6">
    <location>
        <begin position="259"/>
        <end position="441"/>
    </location>
</feature>
<dbReference type="EMBL" id="LXEW01000025">
    <property type="protein sequence ID" value="OAT52086.1"/>
    <property type="molecule type" value="Genomic_DNA"/>
</dbReference>
<dbReference type="InterPro" id="IPR018484">
    <property type="entry name" value="FGGY_N"/>
</dbReference>
<dbReference type="PIRSF" id="PIRSF000538">
    <property type="entry name" value="GlpK"/>
    <property type="match status" value="1"/>
</dbReference>
<dbReference type="PANTHER" id="PTHR43095">
    <property type="entry name" value="SUGAR KINASE"/>
    <property type="match status" value="1"/>
</dbReference>
<dbReference type="InterPro" id="IPR043129">
    <property type="entry name" value="ATPase_NBD"/>
</dbReference>
<keyword evidence="3 4" id="KW-0418">Kinase</keyword>
<evidence type="ECO:0000256" key="4">
    <source>
        <dbReference type="RuleBase" id="RU003733"/>
    </source>
</evidence>
<evidence type="ECO:0000259" key="5">
    <source>
        <dbReference type="Pfam" id="PF00370"/>
    </source>
</evidence>
<dbReference type="InterPro" id="IPR000577">
    <property type="entry name" value="Carb_kinase_FGGY"/>
</dbReference>
<dbReference type="CDD" id="cd00366">
    <property type="entry name" value="ASKHA_NBD_FGGY"/>
    <property type="match status" value="1"/>
</dbReference>
<evidence type="ECO:0000256" key="1">
    <source>
        <dbReference type="ARBA" id="ARBA00009156"/>
    </source>
</evidence>
<keyword evidence="8" id="KW-1185">Reference proteome</keyword>
<dbReference type="Gene3D" id="3.30.420.40">
    <property type="match status" value="2"/>
</dbReference>
<keyword evidence="2 4" id="KW-0808">Transferase</keyword>
<dbReference type="PATRIC" id="fig|1354272.4.peg.1730"/>
<evidence type="ECO:0000259" key="6">
    <source>
        <dbReference type="Pfam" id="PF02782"/>
    </source>
</evidence>
<evidence type="ECO:0000256" key="3">
    <source>
        <dbReference type="ARBA" id="ARBA00022777"/>
    </source>
</evidence>
<dbReference type="EC" id="2.7.1.17" evidence="7"/>
<organism evidence="7 8">
    <name type="scientific">Providencia heimbachae ATCC 35613</name>
    <dbReference type="NCBI Taxonomy" id="1354272"/>
    <lineage>
        <taxon>Bacteria</taxon>
        <taxon>Pseudomonadati</taxon>
        <taxon>Pseudomonadota</taxon>
        <taxon>Gammaproteobacteria</taxon>
        <taxon>Enterobacterales</taxon>
        <taxon>Morganellaceae</taxon>
        <taxon>Providencia</taxon>
    </lineage>
</organism>
<dbReference type="InterPro" id="IPR018483">
    <property type="entry name" value="Carb_kinase_FGGY_CS"/>
</dbReference>
<dbReference type="PROSITE" id="PS00445">
    <property type="entry name" value="FGGY_KINASES_2"/>
    <property type="match status" value="1"/>
</dbReference>
<dbReference type="EC" id="2.7.1.-" evidence="7"/>
<dbReference type="GO" id="GO:0004856">
    <property type="term" value="F:D-xylulokinase activity"/>
    <property type="evidence" value="ECO:0007669"/>
    <property type="project" value="UniProtKB-EC"/>
</dbReference>
<dbReference type="InterPro" id="IPR018485">
    <property type="entry name" value="FGGY_C"/>
</dbReference>
<evidence type="ECO:0000313" key="8">
    <source>
        <dbReference type="Proteomes" id="UP000078224"/>
    </source>
</evidence>
<name>A0A1B7JW06_9GAMM</name>
<dbReference type="InterPro" id="IPR050406">
    <property type="entry name" value="FGGY_Carb_Kinase"/>
</dbReference>
<dbReference type="SUPFAM" id="SSF53067">
    <property type="entry name" value="Actin-like ATPase domain"/>
    <property type="match status" value="2"/>
</dbReference>
<accession>A0A1B7JW06</accession>
<dbReference type="AlphaFoldDB" id="A0A1B7JW06"/>
<protein>
    <submittedName>
        <fullName evidence="7">Xylulose kinase</fullName>
        <ecNumber evidence="7">2.7.1.-</ecNumber>
        <ecNumber evidence="7">2.7.1.17</ecNumber>
    </submittedName>
</protein>
<evidence type="ECO:0000313" key="7">
    <source>
        <dbReference type="EMBL" id="OAT52086.1"/>
    </source>
</evidence>
<dbReference type="Pfam" id="PF02782">
    <property type="entry name" value="FGGY_C"/>
    <property type="match status" value="1"/>
</dbReference>
<comment type="similarity">
    <text evidence="1 4">Belongs to the FGGY kinase family.</text>
</comment>
<gene>
    <name evidence="7" type="ORF">M998_1701</name>
</gene>
<dbReference type="Pfam" id="PF00370">
    <property type="entry name" value="FGGY_N"/>
    <property type="match status" value="1"/>
</dbReference>
<proteinExistence type="inferred from homology"/>
<feature type="domain" description="Carbohydrate kinase FGGY N-terminal" evidence="5">
    <location>
        <begin position="5"/>
        <end position="246"/>
    </location>
</feature>
<reference evidence="7 8" key="1">
    <citation type="submission" date="2016-04" db="EMBL/GenBank/DDBJ databases">
        <title>ATOL: Assembling a taxonomically balanced genome-scale reconstruction of the evolutionary history of the Enterobacteriaceae.</title>
        <authorList>
            <person name="Plunkett G.III."/>
            <person name="Neeno-Eckwall E.C."/>
            <person name="Glasner J.D."/>
            <person name="Perna N.T."/>
        </authorList>
    </citation>
    <scope>NUCLEOTIDE SEQUENCE [LARGE SCALE GENOMIC DNA]</scope>
    <source>
        <strain evidence="7 8">ATCC 35613</strain>
    </source>
</reference>
<evidence type="ECO:0000256" key="2">
    <source>
        <dbReference type="ARBA" id="ARBA00022679"/>
    </source>
</evidence>
<sequence length="500" mass="55007">MKDSVYLGIDAGSSSVKVCAFNFHGELLAKSSRDTNIISKSLKHHEIELNDFWVKTADAIKEVTEQVDNIVSVSFSVACPTLVLLDKENQPVMNGITYLDGRSEEFIQQTLGDDIIKVRSLSCNSPSPSACWVGTLAFLQEKQPELMRKTNKVVLLNGYLSLKLGSQKAAIDPTQASYSGAVALARSPKWSTELLKYWKFNHEILSPIYQCTSVVGQVSKEAAKKTGLKESTPIILGSADTAAAAFAVGLLDPETAFESTGTSGVITFCLEEPNFDHRFMNRYHIVPNQWLAHGAMSTTGGTFHWLNQSVWPEINNHEQLEKFSKSSTPGANGLIYLPYLAGERSPIWDVNAAGAWIGLRLNHTRNDMVRAAFEGTAYGLKQILNIANEKWGVILDELLSVGGGSRNTLWTQIKADILQVEYNISQTSDAAAFGAAMVGATGAGYFCGINDPDLPIIRTEDIAFKPNKDKKIQDIYNKHFNIYDGLYPLLKETMHSLTNK</sequence>
<dbReference type="Proteomes" id="UP000078224">
    <property type="component" value="Unassembled WGS sequence"/>
</dbReference>
<comment type="caution">
    <text evidence="7">The sequence shown here is derived from an EMBL/GenBank/DDBJ whole genome shotgun (WGS) entry which is preliminary data.</text>
</comment>
<dbReference type="OrthoDB" id="9761504at2"/>